<evidence type="ECO:0000313" key="3">
    <source>
        <dbReference type="Proteomes" id="UP000033572"/>
    </source>
</evidence>
<evidence type="ECO:0000256" key="1">
    <source>
        <dbReference type="SAM" id="MobiDB-lite"/>
    </source>
</evidence>
<evidence type="ECO:0000313" key="2">
    <source>
        <dbReference type="EMBL" id="KJL22397.1"/>
    </source>
</evidence>
<dbReference type="AlphaFoldDB" id="A0A0F0KNC3"/>
<accession>A0A0F0KNC3</accession>
<gene>
    <name evidence="2" type="ORF">RN50_01515</name>
</gene>
<name>A0A0F0KNC3_9MICO</name>
<dbReference type="InterPro" id="IPR046561">
    <property type="entry name" value="DUF6716"/>
</dbReference>
<organism evidence="2 3">
    <name type="scientific">Microbacterium foliorum</name>
    <dbReference type="NCBI Taxonomy" id="104336"/>
    <lineage>
        <taxon>Bacteria</taxon>
        <taxon>Bacillati</taxon>
        <taxon>Actinomycetota</taxon>
        <taxon>Actinomycetes</taxon>
        <taxon>Micrococcales</taxon>
        <taxon>Microbacteriaceae</taxon>
        <taxon>Microbacterium</taxon>
    </lineage>
</organism>
<reference evidence="2 3" key="1">
    <citation type="submission" date="2015-02" db="EMBL/GenBank/DDBJ databases">
        <title>Draft genome sequences of ten Microbacterium spp. with emphasis on heavy metal contaminated environments.</title>
        <authorList>
            <person name="Corretto E."/>
        </authorList>
    </citation>
    <scope>NUCLEOTIDE SEQUENCE [LARGE SCALE GENOMIC DNA]</scope>
    <source>
        <strain evidence="2 3">DSM 12966</strain>
    </source>
</reference>
<dbReference type="EMBL" id="JYIU01000039">
    <property type="protein sequence ID" value="KJL22397.1"/>
    <property type="molecule type" value="Genomic_DNA"/>
</dbReference>
<feature type="region of interest" description="Disordered" evidence="1">
    <location>
        <begin position="184"/>
        <end position="224"/>
    </location>
</feature>
<comment type="caution">
    <text evidence="2">The sequence shown here is derived from an EMBL/GenBank/DDBJ whole genome shotgun (WGS) entry which is preliminary data.</text>
</comment>
<dbReference type="KEGG" id="mfol:DXT68_13540"/>
<protein>
    <submittedName>
        <fullName evidence="2">Uncharacterized protein</fullName>
    </submittedName>
</protein>
<proteinExistence type="predicted"/>
<dbReference type="Pfam" id="PF20471">
    <property type="entry name" value="DUF6716"/>
    <property type="match status" value="1"/>
</dbReference>
<dbReference type="PATRIC" id="fig|104336.4.peg.1555"/>
<dbReference type="SUPFAM" id="SSF53756">
    <property type="entry name" value="UDP-Glycosyltransferase/glycogen phosphorylase"/>
    <property type="match status" value="1"/>
</dbReference>
<dbReference type="Proteomes" id="UP000033572">
    <property type="component" value="Unassembled WGS sequence"/>
</dbReference>
<sequence>MSASGMSASGASGSGALGSGALRVVAIADADSFVKWSASLLGGVPGIRRHLLLVQTPLTASVAQQRTALAGTGMLPENVTRVAFAQAAGWLEGQRPDVVLLAGRGPFVRLMGRVVDALTRRPVVVTGLPGMAIPAQLGALDYRRHSDLLVVHSHREERAFAELGRRIGVQVPTALATLPFARERSRMPASDPARVRAAAGDSDRRASTLVAERPMPQASSRPLRPPATDIVFAAQALVPVDRDQRDEIAATLVRAAEADPTRRVVLKLRSRPGEAETHLESAPYLDLLPTRLPPNLAISYSSMAQALSTAAGLVTVSSTAAIEAVALGVPVIALDSFGVSKSLLNTVFVGSGLLGGRNEVVAGRFRHPHPEWLRDNYFHPSSESTWWSHVEQLVALRRAGALPARRVPAARGGRMHEAWHRASVLGSEDRTFSGAAALAIGAPATAAIAAVRRGRAPVDGGTWADASTDFTLEPNPFQDSIRR</sequence>
<keyword evidence="3" id="KW-1185">Reference proteome</keyword>